<dbReference type="PANTHER" id="PTHR32093">
    <property type="entry name" value="LEUCINE-RICH REPEAT EXTENSIN-LIKE PROTEIN 3-RELATED"/>
    <property type="match status" value="1"/>
</dbReference>
<evidence type="ECO:0000256" key="7">
    <source>
        <dbReference type="ARBA" id="ARBA00023180"/>
    </source>
</evidence>
<dbReference type="AlphaFoldDB" id="A0A427AKY8"/>
<dbReference type="Pfam" id="PF13855">
    <property type="entry name" value="LRR_8"/>
    <property type="match status" value="1"/>
</dbReference>
<reference evidence="12 13" key="1">
    <citation type="journal article" date="2014" name="Agronomy (Basel)">
        <title>A Draft Genome Sequence for Ensete ventricosum, the Drought-Tolerant Tree Against Hunger.</title>
        <authorList>
            <person name="Harrison J."/>
            <person name="Moore K.A."/>
            <person name="Paszkiewicz K."/>
            <person name="Jones T."/>
            <person name="Grant M."/>
            <person name="Ambacheew D."/>
            <person name="Muzemil S."/>
            <person name="Studholme D.J."/>
        </authorList>
    </citation>
    <scope>NUCLEOTIDE SEQUENCE [LARGE SCALE GENOMIC DNA]</scope>
</reference>
<dbReference type="InterPro" id="IPR013210">
    <property type="entry name" value="LRR_N_plant-typ"/>
</dbReference>
<dbReference type="FunFam" id="3.80.10.10:FF:000224">
    <property type="entry name" value="Leucine-rich repeat extensin-like protein 1"/>
    <property type="match status" value="1"/>
</dbReference>
<organism evidence="12 13">
    <name type="scientific">Ensete ventricosum</name>
    <name type="common">Abyssinian banana</name>
    <name type="synonym">Musa ensete</name>
    <dbReference type="NCBI Taxonomy" id="4639"/>
    <lineage>
        <taxon>Eukaryota</taxon>
        <taxon>Viridiplantae</taxon>
        <taxon>Streptophyta</taxon>
        <taxon>Embryophyta</taxon>
        <taxon>Tracheophyta</taxon>
        <taxon>Spermatophyta</taxon>
        <taxon>Magnoliopsida</taxon>
        <taxon>Liliopsida</taxon>
        <taxon>Zingiberales</taxon>
        <taxon>Musaceae</taxon>
        <taxon>Ensete</taxon>
    </lineage>
</organism>
<dbReference type="InterPro" id="IPR032675">
    <property type="entry name" value="LRR_dom_sf"/>
</dbReference>
<evidence type="ECO:0000256" key="1">
    <source>
        <dbReference type="ARBA" id="ARBA00004191"/>
    </source>
</evidence>
<evidence type="ECO:0000256" key="5">
    <source>
        <dbReference type="ARBA" id="ARBA00022729"/>
    </source>
</evidence>
<evidence type="ECO:0000256" key="8">
    <source>
        <dbReference type="ARBA" id="ARBA00023278"/>
    </source>
</evidence>
<keyword evidence="3" id="KW-0964">Secreted</keyword>
<protein>
    <recommendedName>
        <fullName evidence="10">Cell wall hydroxyproline-rich glycoprotein</fullName>
    </recommendedName>
</protein>
<evidence type="ECO:0000256" key="3">
    <source>
        <dbReference type="ARBA" id="ARBA00022525"/>
    </source>
</evidence>
<keyword evidence="4" id="KW-0433">Leucine-rich repeat</keyword>
<keyword evidence="5" id="KW-0732">Signal</keyword>
<feature type="domain" description="Leucine-rich repeat-containing N-terminal plant-type" evidence="11">
    <location>
        <begin position="160"/>
        <end position="193"/>
    </location>
</feature>
<evidence type="ECO:0000256" key="9">
    <source>
        <dbReference type="ARBA" id="ARBA00023316"/>
    </source>
</evidence>
<evidence type="ECO:0000256" key="4">
    <source>
        <dbReference type="ARBA" id="ARBA00022614"/>
    </source>
</evidence>
<dbReference type="Proteomes" id="UP000287651">
    <property type="component" value="Unassembled WGS sequence"/>
</dbReference>
<evidence type="ECO:0000256" key="2">
    <source>
        <dbReference type="ARBA" id="ARBA00022512"/>
    </source>
</evidence>
<dbReference type="InterPro" id="IPR001611">
    <property type="entry name" value="Leu-rich_rpt"/>
</dbReference>
<dbReference type="GO" id="GO:0071555">
    <property type="term" value="P:cell wall organization"/>
    <property type="evidence" value="ECO:0007669"/>
    <property type="project" value="UniProtKB-KW"/>
</dbReference>
<dbReference type="PANTHER" id="PTHR32093:SF124">
    <property type="entry name" value="POLLEN-SPECIFIC LEUCINE-RICH REPEAT EXTENSIN-LIKE PROTEIN 1"/>
    <property type="match status" value="1"/>
</dbReference>
<dbReference type="EMBL" id="AMZH03002060">
    <property type="protein sequence ID" value="RRT76923.1"/>
    <property type="molecule type" value="Genomic_DNA"/>
</dbReference>
<dbReference type="Gene3D" id="3.80.10.10">
    <property type="entry name" value="Ribonuclease Inhibitor"/>
    <property type="match status" value="1"/>
</dbReference>
<evidence type="ECO:0000313" key="12">
    <source>
        <dbReference type="EMBL" id="RRT76923.1"/>
    </source>
</evidence>
<evidence type="ECO:0000313" key="13">
    <source>
        <dbReference type="Proteomes" id="UP000287651"/>
    </source>
</evidence>
<gene>
    <name evidence="12" type="ORF">B296_00010036</name>
</gene>
<dbReference type="Pfam" id="PF08263">
    <property type="entry name" value="LRRNT_2"/>
    <property type="match status" value="1"/>
</dbReference>
<evidence type="ECO:0000256" key="10">
    <source>
        <dbReference type="ARBA" id="ARBA00041871"/>
    </source>
</evidence>
<accession>A0A427AKY8</accession>
<evidence type="ECO:0000256" key="6">
    <source>
        <dbReference type="ARBA" id="ARBA00022737"/>
    </source>
</evidence>
<comment type="subcellular location">
    <subcellularLocation>
        <location evidence="1">Secreted</location>
        <location evidence="1">Cell wall</location>
    </subcellularLocation>
</comment>
<evidence type="ECO:0000259" key="11">
    <source>
        <dbReference type="Pfam" id="PF08263"/>
    </source>
</evidence>
<dbReference type="InterPro" id="IPR051582">
    <property type="entry name" value="LRR_extensin-like_regulator"/>
</dbReference>
<keyword evidence="6" id="KW-0677">Repeat</keyword>
<dbReference type="Pfam" id="PF00560">
    <property type="entry name" value="LRR_1"/>
    <property type="match status" value="1"/>
</dbReference>
<dbReference type="SUPFAM" id="SSF52058">
    <property type="entry name" value="L domain-like"/>
    <property type="match status" value="1"/>
</dbReference>
<keyword evidence="9" id="KW-0961">Cell wall biogenesis/degradation</keyword>
<keyword evidence="8" id="KW-0379">Hydroxylation</keyword>
<proteinExistence type="predicted"/>
<comment type="caution">
    <text evidence="12">The sequence shown here is derived from an EMBL/GenBank/DDBJ whole genome shotgun (WGS) entry which is preliminary data.</text>
</comment>
<keyword evidence="2" id="KW-0134">Cell wall</keyword>
<sequence length="465" mass="50877">MDKSRTTPVRFDVAKDGLYSSSIHFCDHLSSRHRTRRAARDPHCSALDITVNHPRFPSTLHFIPLLASKQQQQQPWRRWRSPLHLPEMEASAPSLLFLLLFASSLSRPSSALSADAGAASTARRHLLALIENGILPDDFEFDIEIGVRIANPRLRRAYIALQAWRSAIYSDPFNYTGNWQGPDVCTYNGVFCSPAPDEPSLNVVAGVDLNGADIAGHLPPELGLLTDVALFHINSNRFCGTIPKSFSRLAILREFDASNNRFVGPFPRVVLGLPSLTYLDLRFNDFEGALPPELFDKELDAIFLNDNRFSSRIPDNLGNSKASVVVVANNKLGGCIPASVGNMGATLNELILLNNGLVGCLPPEMGNLGNATVVDASLNSLTGELSESFQGLSKVEQLDLSHNVLMGVLPGRLCQLPSLASLTVSYNFFTGEAEECVPSSTKSELVVDDRSNCLAKRPRQKSNRL</sequence>
<name>A0A427AKY8_ENSVE</name>
<keyword evidence="7" id="KW-0325">Glycoprotein</keyword>